<feature type="region of interest" description="Disordered" evidence="11">
    <location>
        <begin position="332"/>
        <end position="382"/>
    </location>
</feature>
<dbReference type="Gene3D" id="3.30.1600.10">
    <property type="entry name" value="SIR2/SIRT2 'Small Domain"/>
    <property type="match status" value="1"/>
</dbReference>
<feature type="binding site" evidence="8">
    <location>
        <begin position="123"/>
        <end position="126"/>
    </location>
    <ligand>
        <name>NAD(+)</name>
        <dbReference type="ChEBI" id="CHEBI:57540"/>
    </ligand>
</feature>
<dbReference type="InterPro" id="IPR003000">
    <property type="entry name" value="Sirtuin"/>
</dbReference>
<dbReference type="EMBL" id="CAJPDQ010000005">
    <property type="protein sequence ID" value="CAF9909381.1"/>
    <property type="molecule type" value="Genomic_DNA"/>
</dbReference>
<evidence type="ECO:0000256" key="1">
    <source>
        <dbReference type="ARBA" id="ARBA00006924"/>
    </source>
</evidence>
<dbReference type="InterPro" id="IPR050134">
    <property type="entry name" value="NAD-dep_sirtuin_deacylases"/>
</dbReference>
<feature type="binding site" evidence="8">
    <location>
        <begin position="241"/>
        <end position="243"/>
    </location>
    <ligand>
        <name>NAD(+)</name>
        <dbReference type="ChEBI" id="CHEBI:57540"/>
    </ligand>
</feature>
<feature type="active site" description="Proton acceptor" evidence="7 10">
    <location>
        <position position="143"/>
    </location>
</feature>
<dbReference type="InterPro" id="IPR026590">
    <property type="entry name" value="Ssirtuin_cat_dom"/>
</dbReference>
<evidence type="ECO:0000313" key="14">
    <source>
        <dbReference type="Proteomes" id="UP000664169"/>
    </source>
</evidence>
<evidence type="ECO:0000256" key="4">
    <source>
        <dbReference type="ARBA" id="ARBA00022833"/>
    </source>
</evidence>
<evidence type="ECO:0000256" key="5">
    <source>
        <dbReference type="ARBA" id="ARBA00023027"/>
    </source>
</evidence>
<comment type="caution">
    <text evidence="13">The sequence shown here is derived from an EMBL/GenBank/DDBJ whole genome shotgun (WGS) entry which is preliminary data.</text>
</comment>
<feature type="binding site" evidence="9 10">
    <location>
        <position position="180"/>
    </location>
    <ligand>
        <name>Zn(2+)</name>
        <dbReference type="ChEBI" id="CHEBI:29105"/>
    </ligand>
</feature>
<evidence type="ECO:0000259" key="12">
    <source>
        <dbReference type="PROSITE" id="PS50305"/>
    </source>
</evidence>
<feature type="binding site" evidence="9 10">
    <location>
        <position position="154"/>
    </location>
    <ligand>
        <name>Zn(2+)</name>
        <dbReference type="ChEBI" id="CHEBI:29105"/>
    </ligand>
</feature>
<dbReference type="PROSITE" id="PS50305">
    <property type="entry name" value="SIRTUIN"/>
    <property type="match status" value="1"/>
</dbReference>
<feature type="binding site" evidence="8">
    <location>
        <begin position="51"/>
        <end position="53"/>
    </location>
    <ligand>
        <name>NAD(+)</name>
        <dbReference type="ChEBI" id="CHEBI:57540"/>
    </ligand>
</feature>
<name>A0A8H3EV02_9LECA</name>
<dbReference type="Pfam" id="PF02146">
    <property type="entry name" value="SIR2"/>
    <property type="match status" value="1"/>
</dbReference>
<dbReference type="SUPFAM" id="SSF52467">
    <property type="entry name" value="DHS-like NAD/FAD-binding domain"/>
    <property type="match status" value="1"/>
</dbReference>
<evidence type="ECO:0000256" key="2">
    <source>
        <dbReference type="ARBA" id="ARBA00022679"/>
    </source>
</evidence>
<dbReference type="Proteomes" id="UP000664169">
    <property type="component" value="Unassembled WGS sequence"/>
</dbReference>
<feature type="binding site" evidence="8">
    <location>
        <begin position="217"/>
        <end position="218"/>
    </location>
    <ligand>
        <name>NAD(+)</name>
        <dbReference type="ChEBI" id="CHEBI:57540"/>
    </ligand>
</feature>
<evidence type="ECO:0000256" key="8">
    <source>
        <dbReference type="PIRSR" id="PIRSR037938-2"/>
    </source>
</evidence>
<dbReference type="PANTHER" id="PTHR11085">
    <property type="entry name" value="NAD-DEPENDENT PROTEIN DEACYLASE SIRTUIN-5, MITOCHONDRIAL-RELATED"/>
    <property type="match status" value="1"/>
</dbReference>
<feature type="binding site" evidence="8">
    <location>
        <begin position="41"/>
        <end position="45"/>
    </location>
    <ligand>
        <name>NAD(+)</name>
        <dbReference type="ChEBI" id="CHEBI:57540"/>
    </ligand>
</feature>
<comment type="cofactor">
    <cofactor evidence="9">
        <name>Zn(2+)</name>
        <dbReference type="ChEBI" id="CHEBI:29105"/>
    </cofactor>
    <text evidence="9">Binds 1 zinc ion per subunit.</text>
</comment>
<dbReference type="InterPro" id="IPR026591">
    <property type="entry name" value="Sirtuin_cat_small_dom_sf"/>
</dbReference>
<dbReference type="InterPro" id="IPR017328">
    <property type="entry name" value="Sirtuin_class_I"/>
</dbReference>
<evidence type="ECO:0000256" key="10">
    <source>
        <dbReference type="PROSITE-ProRule" id="PRU00236"/>
    </source>
</evidence>
<keyword evidence="2 6" id="KW-0808">Transferase</keyword>
<keyword evidence="3 6" id="KW-0479">Metal-binding</keyword>
<feature type="domain" description="Deacetylase sirtuin-type" evidence="12">
    <location>
        <begin position="10"/>
        <end position="275"/>
    </location>
</feature>
<proteinExistence type="inferred from homology"/>
<dbReference type="EC" id="2.3.1.286" evidence="6"/>
<evidence type="ECO:0000256" key="3">
    <source>
        <dbReference type="ARBA" id="ARBA00022723"/>
    </source>
</evidence>
<dbReference type="InterPro" id="IPR029035">
    <property type="entry name" value="DHS-like_NAD/FAD-binding_dom"/>
</dbReference>
<dbReference type="GO" id="GO:0070403">
    <property type="term" value="F:NAD+ binding"/>
    <property type="evidence" value="ECO:0007669"/>
    <property type="project" value="UniProtKB-UniRule"/>
</dbReference>
<dbReference type="Gene3D" id="3.40.50.1220">
    <property type="entry name" value="TPP-binding domain"/>
    <property type="match status" value="1"/>
</dbReference>
<evidence type="ECO:0000313" key="13">
    <source>
        <dbReference type="EMBL" id="CAF9909381.1"/>
    </source>
</evidence>
<keyword evidence="4 6" id="KW-0862">Zinc</keyword>
<dbReference type="PANTHER" id="PTHR11085:SF6">
    <property type="entry name" value="NAD-DEPENDENT PROTEIN DEACETYLASE SIRTUIN-2"/>
    <property type="match status" value="1"/>
</dbReference>
<comment type="catalytic activity">
    <reaction evidence="6">
        <text>N(6)-acetyl-L-lysyl-[protein] + NAD(+) + H2O = 2''-O-acetyl-ADP-D-ribose + nicotinamide + L-lysyl-[protein]</text>
        <dbReference type="Rhea" id="RHEA:43636"/>
        <dbReference type="Rhea" id="RHEA-COMP:9752"/>
        <dbReference type="Rhea" id="RHEA-COMP:10731"/>
        <dbReference type="ChEBI" id="CHEBI:15377"/>
        <dbReference type="ChEBI" id="CHEBI:17154"/>
        <dbReference type="ChEBI" id="CHEBI:29969"/>
        <dbReference type="ChEBI" id="CHEBI:57540"/>
        <dbReference type="ChEBI" id="CHEBI:61930"/>
        <dbReference type="ChEBI" id="CHEBI:83767"/>
        <dbReference type="EC" id="2.3.1.286"/>
    </reaction>
</comment>
<accession>A0A8H3EV02</accession>
<dbReference type="OrthoDB" id="420264at2759"/>
<reference evidence="13" key="1">
    <citation type="submission" date="2021-03" db="EMBL/GenBank/DDBJ databases">
        <authorList>
            <person name="Tagirdzhanova G."/>
        </authorList>
    </citation>
    <scope>NUCLEOTIDE SEQUENCE</scope>
</reference>
<gene>
    <name evidence="13" type="ORF">GOMPHAMPRED_006734</name>
</gene>
<evidence type="ECO:0000256" key="11">
    <source>
        <dbReference type="SAM" id="MobiDB-lite"/>
    </source>
</evidence>
<comment type="similarity">
    <text evidence="1 6">Belongs to the sirtuin family. Class I subfamily.</text>
</comment>
<dbReference type="GO" id="GO:0017136">
    <property type="term" value="F:histone deacetylase activity, NAD-dependent"/>
    <property type="evidence" value="ECO:0007669"/>
    <property type="project" value="InterPro"/>
</dbReference>
<protein>
    <recommendedName>
        <fullName evidence="6">NAD-dependent protein deacetylase</fullName>
        <ecNumber evidence="6">2.3.1.286</ecNumber>
    </recommendedName>
</protein>
<evidence type="ECO:0000256" key="9">
    <source>
        <dbReference type="PIRSR" id="PIRSR037938-3"/>
    </source>
</evidence>
<keyword evidence="14" id="KW-1185">Reference proteome</keyword>
<dbReference type="AlphaFoldDB" id="A0A8H3EV02"/>
<sequence>MGNESSTPAKAFDPSKAWKLDRIAKGIKHGTIKKVVVMTGAGISTSAGIPDFRSPDTGLYANLERLNLPYPEAVFDISFFKQNPEPFYALAHELYPGKYHPTLAHCFVRLLDDKGLLLKTFTQNIDCLEREAGVANDKIVEAHGSFARQRCIECKTEFSDELMREAVAKKDVPHCIVPQCNGLVKPDIVFFGEGLPREFFENARLPSEADLGIVMGTSLTVYPFAALPGMISRGTPRLLINKEKVGDLGAYPEDVMLLGDIDEGVMKLAEALGWSDELTTIWKEKNPGKALEAKEEAKRSRDENFQEEMEKLTKEVEASLQVSADHNERIRKGLEGEMNVSKQKEEKLAIPEANSHPSGTEGYASPPGLRHVFPHLGSKPSL</sequence>
<dbReference type="GO" id="GO:0005634">
    <property type="term" value="C:nucleus"/>
    <property type="evidence" value="ECO:0007669"/>
    <property type="project" value="TreeGrafter"/>
</dbReference>
<keyword evidence="5 6" id="KW-0520">NAD</keyword>
<organism evidence="13 14">
    <name type="scientific">Gomphillus americanus</name>
    <dbReference type="NCBI Taxonomy" id="1940652"/>
    <lineage>
        <taxon>Eukaryota</taxon>
        <taxon>Fungi</taxon>
        <taxon>Dikarya</taxon>
        <taxon>Ascomycota</taxon>
        <taxon>Pezizomycotina</taxon>
        <taxon>Lecanoromycetes</taxon>
        <taxon>OSLEUM clade</taxon>
        <taxon>Ostropomycetidae</taxon>
        <taxon>Ostropales</taxon>
        <taxon>Graphidaceae</taxon>
        <taxon>Gomphilloideae</taxon>
        <taxon>Gomphillus</taxon>
    </lineage>
</organism>
<dbReference type="CDD" id="cd01408">
    <property type="entry name" value="SIRT1"/>
    <property type="match status" value="1"/>
</dbReference>
<evidence type="ECO:0000256" key="7">
    <source>
        <dbReference type="PIRSR" id="PIRSR037938-1"/>
    </source>
</evidence>
<dbReference type="PIRSF" id="PIRSF037938">
    <property type="entry name" value="SIR2_euk"/>
    <property type="match status" value="1"/>
</dbReference>
<feature type="binding site" evidence="9 10">
    <location>
        <position position="151"/>
    </location>
    <ligand>
        <name>Zn(2+)</name>
        <dbReference type="ChEBI" id="CHEBI:29105"/>
    </ligand>
</feature>
<evidence type="ECO:0000256" key="6">
    <source>
        <dbReference type="PIRNR" id="PIRNR037938"/>
    </source>
</evidence>
<dbReference type="GO" id="GO:0008270">
    <property type="term" value="F:zinc ion binding"/>
    <property type="evidence" value="ECO:0007669"/>
    <property type="project" value="UniProtKB-UniRule"/>
</dbReference>
<feature type="binding site" evidence="9 10">
    <location>
        <position position="175"/>
    </location>
    <ligand>
        <name>Zn(2+)</name>
        <dbReference type="ChEBI" id="CHEBI:29105"/>
    </ligand>
</feature>